<dbReference type="RefSeq" id="WP_184148292.1">
    <property type="nucleotide sequence ID" value="NZ_JACHFM010000002.1"/>
</dbReference>
<keyword evidence="8" id="KW-0408">Iron</keyword>
<name>A0A840SPR9_9RHOB</name>
<evidence type="ECO:0000259" key="11">
    <source>
        <dbReference type="PROSITE" id="PS50893"/>
    </source>
</evidence>
<keyword evidence="7 12" id="KW-0067">ATP-binding</keyword>
<dbReference type="PROSITE" id="PS00211">
    <property type="entry name" value="ABC_TRANSPORTER_1"/>
    <property type="match status" value="1"/>
</dbReference>
<evidence type="ECO:0000256" key="6">
    <source>
        <dbReference type="ARBA" id="ARBA00022741"/>
    </source>
</evidence>
<organism evidence="12 13">
    <name type="scientific">Amaricoccus macauensis</name>
    <dbReference type="NCBI Taxonomy" id="57001"/>
    <lineage>
        <taxon>Bacteria</taxon>
        <taxon>Pseudomonadati</taxon>
        <taxon>Pseudomonadota</taxon>
        <taxon>Alphaproteobacteria</taxon>
        <taxon>Rhodobacterales</taxon>
        <taxon>Paracoccaceae</taxon>
        <taxon>Amaricoccus</taxon>
    </lineage>
</organism>
<evidence type="ECO:0000256" key="5">
    <source>
        <dbReference type="ARBA" id="ARBA00022496"/>
    </source>
</evidence>
<dbReference type="InterPro" id="IPR051535">
    <property type="entry name" value="Siderophore_ABC-ATPase"/>
</dbReference>
<keyword evidence="3" id="KW-0813">Transport</keyword>
<evidence type="ECO:0000256" key="10">
    <source>
        <dbReference type="ARBA" id="ARBA00023136"/>
    </source>
</evidence>
<keyword evidence="6" id="KW-0547">Nucleotide-binding</keyword>
<dbReference type="InterPro" id="IPR003439">
    <property type="entry name" value="ABC_transporter-like_ATP-bd"/>
</dbReference>
<dbReference type="PROSITE" id="PS50893">
    <property type="entry name" value="ABC_TRANSPORTER_2"/>
    <property type="match status" value="1"/>
</dbReference>
<dbReference type="Gene3D" id="3.40.50.300">
    <property type="entry name" value="P-loop containing nucleotide triphosphate hydrolases"/>
    <property type="match status" value="1"/>
</dbReference>
<dbReference type="Proteomes" id="UP000549457">
    <property type="component" value="Unassembled WGS sequence"/>
</dbReference>
<keyword evidence="5" id="KW-0410">Iron transport</keyword>
<gene>
    <name evidence="12" type="ORF">HNP73_001772</name>
</gene>
<evidence type="ECO:0000256" key="2">
    <source>
        <dbReference type="ARBA" id="ARBA00005417"/>
    </source>
</evidence>
<dbReference type="InterPro" id="IPR017871">
    <property type="entry name" value="ABC_transporter-like_CS"/>
</dbReference>
<dbReference type="PANTHER" id="PTHR42771:SF3">
    <property type="entry name" value="PETROBACTIN IMPORT ATP-BINDING PROTEIN YCLP"/>
    <property type="match status" value="1"/>
</dbReference>
<protein>
    <submittedName>
        <fullName evidence="12">Iron complex transport system ATP-binding protein</fullName>
    </submittedName>
</protein>
<proteinExistence type="inferred from homology"/>
<dbReference type="SUPFAM" id="SSF52540">
    <property type="entry name" value="P-loop containing nucleoside triphosphate hydrolases"/>
    <property type="match status" value="1"/>
</dbReference>
<dbReference type="Pfam" id="PF00005">
    <property type="entry name" value="ABC_tran"/>
    <property type="match status" value="1"/>
</dbReference>
<dbReference type="GO" id="GO:0016887">
    <property type="term" value="F:ATP hydrolysis activity"/>
    <property type="evidence" value="ECO:0007669"/>
    <property type="project" value="InterPro"/>
</dbReference>
<dbReference type="AlphaFoldDB" id="A0A840SPR9"/>
<comment type="similarity">
    <text evidence="2">Belongs to the ABC transporter superfamily.</text>
</comment>
<reference evidence="12 13" key="1">
    <citation type="submission" date="2020-08" db="EMBL/GenBank/DDBJ databases">
        <title>Genomic Encyclopedia of Type Strains, Phase IV (KMG-IV): sequencing the most valuable type-strain genomes for metagenomic binning, comparative biology and taxonomic classification.</title>
        <authorList>
            <person name="Goeker M."/>
        </authorList>
    </citation>
    <scope>NUCLEOTIDE SEQUENCE [LARGE SCALE GENOMIC DNA]</scope>
    <source>
        <strain evidence="12 13">DSM 101730</strain>
    </source>
</reference>
<evidence type="ECO:0000256" key="8">
    <source>
        <dbReference type="ARBA" id="ARBA00023004"/>
    </source>
</evidence>
<evidence type="ECO:0000313" key="13">
    <source>
        <dbReference type="Proteomes" id="UP000549457"/>
    </source>
</evidence>
<feature type="domain" description="ABC transporter" evidence="11">
    <location>
        <begin position="2"/>
        <end position="236"/>
    </location>
</feature>
<keyword evidence="4" id="KW-1003">Cell membrane</keyword>
<dbReference type="CDD" id="cd03214">
    <property type="entry name" value="ABC_Iron-Siderophores_B12_Hemin"/>
    <property type="match status" value="1"/>
</dbReference>
<evidence type="ECO:0000256" key="7">
    <source>
        <dbReference type="ARBA" id="ARBA00022840"/>
    </source>
</evidence>
<dbReference type="InterPro" id="IPR003593">
    <property type="entry name" value="AAA+_ATPase"/>
</dbReference>
<accession>A0A840SPR9</accession>
<keyword evidence="9" id="KW-0406">Ion transport</keyword>
<dbReference type="GO" id="GO:0006826">
    <property type="term" value="P:iron ion transport"/>
    <property type="evidence" value="ECO:0007669"/>
    <property type="project" value="UniProtKB-KW"/>
</dbReference>
<evidence type="ECO:0000256" key="4">
    <source>
        <dbReference type="ARBA" id="ARBA00022475"/>
    </source>
</evidence>
<keyword evidence="10" id="KW-0472">Membrane</keyword>
<sequence length="253" mass="27532">MIEIDGVSYGYGTTPVLRDVSLSLPKGGVTALIGPNGAGKSTLLSLMGRLLPLQSGRVRFDGLDVARTPSETLALKLAVLRQETVLGTRLTVEDLVAFGRYPHCRGRPGEADRQAVAAAIEQFELGSLAGRFLDELSGGQRQRAFVAMTFAQATDYLLLDEPLNNLDITFARSLMRRLRSLADEHGRTIVVVLHDINYAAAWADRIVALKDGALVVEGEPEAVFRPDVLAAIYGVPIEVTRHQGRLAALYHWE</sequence>
<dbReference type="FunFam" id="3.40.50.300:FF:000134">
    <property type="entry name" value="Iron-enterobactin ABC transporter ATP-binding protein"/>
    <property type="match status" value="1"/>
</dbReference>
<dbReference type="GO" id="GO:0005524">
    <property type="term" value="F:ATP binding"/>
    <property type="evidence" value="ECO:0007669"/>
    <property type="project" value="UniProtKB-KW"/>
</dbReference>
<evidence type="ECO:0000256" key="9">
    <source>
        <dbReference type="ARBA" id="ARBA00023065"/>
    </source>
</evidence>
<evidence type="ECO:0000313" key="12">
    <source>
        <dbReference type="EMBL" id="MBB5221836.1"/>
    </source>
</evidence>
<evidence type="ECO:0000256" key="1">
    <source>
        <dbReference type="ARBA" id="ARBA00004202"/>
    </source>
</evidence>
<dbReference type="GO" id="GO:0005886">
    <property type="term" value="C:plasma membrane"/>
    <property type="evidence" value="ECO:0007669"/>
    <property type="project" value="UniProtKB-SubCell"/>
</dbReference>
<comment type="caution">
    <text evidence="12">The sequence shown here is derived from an EMBL/GenBank/DDBJ whole genome shotgun (WGS) entry which is preliminary data.</text>
</comment>
<dbReference type="InterPro" id="IPR027417">
    <property type="entry name" value="P-loop_NTPase"/>
</dbReference>
<comment type="subcellular location">
    <subcellularLocation>
        <location evidence="1">Cell membrane</location>
        <topology evidence="1">Peripheral membrane protein</topology>
    </subcellularLocation>
</comment>
<keyword evidence="13" id="KW-1185">Reference proteome</keyword>
<dbReference type="PANTHER" id="PTHR42771">
    <property type="entry name" value="IRON(3+)-HYDROXAMATE IMPORT ATP-BINDING PROTEIN FHUC"/>
    <property type="match status" value="1"/>
</dbReference>
<evidence type="ECO:0000256" key="3">
    <source>
        <dbReference type="ARBA" id="ARBA00022448"/>
    </source>
</evidence>
<dbReference type="EMBL" id="JACHFM010000002">
    <property type="protein sequence ID" value="MBB5221836.1"/>
    <property type="molecule type" value="Genomic_DNA"/>
</dbReference>
<dbReference type="SMART" id="SM00382">
    <property type="entry name" value="AAA"/>
    <property type="match status" value="1"/>
</dbReference>